<keyword evidence="5 7" id="KW-1133">Transmembrane helix</keyword>
<feature type="transmembrane region" description="Helical" evidence="7">
    <location>
        <begin position="387"/>
        <end position="408"/>
    </location>
</feature>
<feature type="transmembrane region" description="Helical" evidence="7">
    <location>
        <begin position="118"/>
        <end position="140"/>
    </location>
</feature>
<comment type="subcellular location">
    <subcellularLocation>
        <location evidence="1">Cell membrane</location>
        <topology evidence="1">Multi-pass membrane protein</topology>
    </subcellularLocation>
</comment>
<dbReference type="PROSITE" id="PS50850">
    <property type="entry name" value="MFS"/>
    <property type="match status" value="1"/>
</dbReference>
<feature type="transmembrane region" description="Helical" evidence="7">
    <location>
        <begin position="301"/>
        <end position="322"/>
    </location>
</feature>
<dbReference type="Pfam" id="PF05977">
    <property type="entry name" value="MFS_3"/>
    <property type="match status" value="1"/>
</dbReference>
<feature type="transmembrane region" description="Helical" evidence="7">
    <location>
        <begin position="28"/>
        <end position="52"/>
    </location>
</feature>
<keyword evidence="2" id="KW-0813">Transport</keyword>
<keyword evidence="6 7" id="KW-0472">Membrane</keyword>
<evidence type="ECO:0000259" key="8">
    <source>
        <dbReference type="PROSITE" id="PS50850"/>
    </source>
</evidence>
<dbReference type="GO" id="GO:0022857">
    <property type="term" value="F:transmembrane transporter activity"/>
    <property type="evidence" value="ECO:0007669"/>
    <property type="project" value="InterPro"/>
</dbReference>
<evidence type="ECO:0000256" key="6">
    <source>
        <dbReference type="ARBA" id="ARBA00023136"/>
    </source>
</evidence>
<dbReference type="InterPro" id="IPR010290">
    <property type="entry name" value="TM_effector"/>
</dbReference>
<dbReference type="GO" id="GO:0005886">
    <property type="term" value="C:plasma membrane"/>
    <property type="evidence" value="ECO:0007669"/>
    <property type="project" value="UniProtKB-SubCell"/>
</dbReference>
<feature type="transmembrane region" description="Helical" evidence="7">
    <location>
        <begin position="90"/>
        <end position="112"/>
    </location>
</feature>
<dbReference type="InterPro" id="IPR036259">
    <property type="entry name" value="MFS_trans_sf"/>
</dbReference>
<accession>A0A4P6K5G2</accession>
<dbReference type="PANTHER" id="PTHR23513:SF9">
    <property type="entry name" value="ENTEROBACTIN EXPORTER ENTS"/>
    <property type="match status" value="1"/>
</dbReference>
<organism evidence="9 10">
    <name type="scientific">Ktedonosporobacter rubrisoli</name>
    <dbReference type="NCBI Taxonomy" id="2509675"/>
    <lineage>
        <taxon>Bacteria</taxon>
        <taxon>Bacillati</taxon>
        <taxon>Chloroflexota</taxon>
        <taxon>Ktedonobacteria</taxon>
        <taxon>Ktedonobacterales</taxon>
        <taxon>Ktedonosporobacteraceae</taxon>
        <taxon>Ktedonosporobacter</taxon>
    </lineage>
</organism>
<reference evidence="9 10" key="1">
    <citation type="submission" date="2019-01" db="EMBL/GenBank/DDBJ databases">
        <title>Ktedonosporobacter rubrisoli SCAWS-G2.</title>
        <authorList>
            <person name="Huang Y."/>
            <person name="Yan B."/>
        </authorList>
    </citation>
    <scope>NUCLEOTIDE SEQUENCE [LARGE SCALE GENOMIC DNA]</scope>
    <source>
        <strain evidence="9 10">SCAWS-G2</strain>
    </source>
</reference>
<proteinExistence type="predicted"/>
<evidence type="ECO:0000256" key="4">
    <source>
        <dbReference type="ARBA" id="ARBA00022692"/>
    </source>
</evidence>
<keyword evidence="3" id="KW-1003">Cell membrane</keyword>
<feature type="transmembrane region" description="Helical" evidence="7">
    <location>
        <begin position="160"/>
        <end position="178"/>
    </location>
</feature>
<name>A0A4P6K5G2_KTERU</name>
<dbReference type="SUPFAM" id="SSF103473">
    <property type="entry name" value="MFS general substrate transporter"/>
    <property type="match status" value="1"/>
</dbReference>
<feature type="transmembrane region" description="Helical" evidence="7">
    <location>
        <begin position="271"/>
        <end position="289"/>
    </location>
</feature>
<feature type="domain" description="Major facilitator superfamily (MFS) profile" evidence="8">
    <location>
        <begin position="25"/>
        <end position="412"/>
    </location>
</feature>
<evidence type="ECO:0000313" key="10">
    <source>
        <dbReference type="Proteomes" id="UP000290365"/>
    </source>
</evidence>
<evidence type="ECO:0000313" key="9">
    <source>
        <dbReference type="EMBL" id="QBD83607.1"/>
    </source>
</evidence>
<evidence type="ECO:0000256" key="5">
    <source>
        <dbReference type="ARBA" id="ARBA00022989"/>
    </source>
</evidence>
<feature type="transmembrane region" description="Helical" evidence="7">
    <location>
        <begin position="58"/>
        <end position="78"/>
    </location>
</feature>
<evidence type="ECO:0000256" key="2">
    <source>
        <dbReference type="ARBA" id="ARBA00022448"/>
    </source>
</evidence>
<dbReference type="Proteomes" id="UP000290365">
    <property type="component" value="Chromosome"/>
</dbReference>
<dbReference type="KEGG" id="kbs:EPA93_27535"/>
<protein>
    <submittedName>
        <fullName evidence="9">MFS transporter</fullName>
    </submittedName>
</protein>
<dbReference type="CDD" id="cd06173">
    <property type="entry name" value="MFS_MefA_like"/>
    <property type="match status" value="1"/>
</dbReference>
<dbReference type="OrthoDB" id="9775268at2"/>
<dbReference type="AlphaFoldDB" id="A0A4P6K5G2"/>
<dbReference type="EMBL" id="CP035758">
    <property type="protein sequence ID" value="QBD83607.1"/>
    <property type="molecule type" value="Genomic_DNA"/>
</dbReference>
<dbReference type="PANTHER" id="PTHR23513">
    <property type="entry name" value="INTEGRAL MEMBRANE EFFLUX PROTEIN-RELATED"/>
    <property type="match status" value="1"/>
</dbReference>
<dbReference type="InterPro" id="IPR020846">
    <property type="entry name" value="MFS_dom"/>
</dbReference>
<evidence type="ECO:0000256" key="1">
    <source>
        <dbReference type="ARBA" id="ARBA00004651"/>
    </source>
</evidence>
<feature type="transmembrane region" description="Helical" evidence="7">
    <location>
        <begin position="234"/>
        <end position="259"/>
    </location>
</feature>
<evidence type="ECO:0000256" key="3">
    <source>
        <dbReference type="ARBA" id="ARBA00022475"/>
    </source>
</evidence>
<evidence type="ECO:0000256" key="7">
    <source>
        <dbReference type="SAM" id="Phobius"/>
    </source>
</evidence>
<dbReference type="Gene3D" id="1.20.1250.20">
    <property type="entry name" value="MFS general substrate transporter like domains"/>
    <property type="match status" value="2"/>
</dbReference>
<keyword evidence="4 7" id="KW-0812">Transmembrane</keyword>
<sequence>MSNKLLEPAASQIDHDPYRALRFRNFRLYLIGTFVASLGEQMISVAIGWELYERTNSALVLAGVGLVQIIPILLFSLPAGHLADHFNRKYITLSGRIALGAGSLGLTVLSYMHASIPLIYACLLLMGAVMAFVGPANSALAAQTVPNQIYENAATWNSSAWQLASVLGPALGGIVIAIEQQATLVYALDAGACLLCALLLFLLSIQARERSAAGSKMSLQALGEGVNFLRGSRILLAAITLDLFAVLLGGSTTLLPIFAKDILHVGPEGLGWLRAAPSIGAVCMALAIAHIPPFKKAGKTLLLAVAGFGLATLIFGLSHMFWLSLLALFILGGLDNISVVIRSTLLLTGAPDAMRGRVSAVNSLFIAASGQLGGFESGLVAQLCGPIFAVVSGGLGTLLIVVLVALLWPELRRLGMLKDASA</sequence>
<keyword evidence="10" id="KW-1185">Reference proteome</keyword>
<gene>
    <name evidence="9" type="ORF">EPA93_27535</name>
</gene>
<feature type="transmembrane region" description="Helical" evidence="7">
    <location>
        <begin position="184"/>
        <end position="203"/>
    </location>
</feature>